<evidence type="ECO:0000313" key="3">
    <source>
        <dbReference type="Proteomes" id="UP001172102"/>
    </source>
</evidence>
<name>A0AA40BDH3_9PEZI</name>
<evidence type="ECO:0000313" key="2">
    <source>
        <dbReference type="EMBL" id="KAK0732227.1"/>
    </source>
</evidence>
<accession>A0AA40BDH3</accession>
<sequence length="179" mass="19560">MEASPAPLLSGRAGLVGLSIPFVLSCLQLVGRAARQHSSMVSFLAWPWNLRPSRLLASSLSISPPRTPGLGATRPCSLQHRHRQNKTFGAGAARYGAGQCDVPLLQRMSIDLLLLSWRWWWWSATHRPLTAPFPPLLGKVAVIVTTLLSRPTPIPASRTIRPSPEPLPRPVSLTGRCQL</sequence>
<protein>
    <submittedName>
        <fullName evidence="2">Uncharacterized protein</fullName>
    </submittedName>
</protein>
<keyword evidence="3" id="KW-1185">Reference proteome</keyword>
<comment type="caution">
    <text evidence="2">The sequence shown here is derived from an EMBL/GenBank/DDBJ whole genome shotgun (WGS) entry which is preliminary data.</text>
</comment>
<gene>
    <name evidence="2" type="ORF">B0H67DRAFT_566932</name>
</gene>
<organism evidence="2 3">
    <name type="scientific">Lasiosphaeris hirsuta</name>
    <dbReference type="NCBI Taxonomy" id="260670"/>
    <lineage>
        <taxon>Eukaryota</taxon>
        <taxon>Fungi</taxon>
        <taxon>Dikarya</taxon>
        <taxon>Ascomycota</taxon>
        <taxon>Pezizomycotina</taxon>
        <taxon>Sordariomycetes</taxon>
        <taxon>Sordariomycetidae</taxon>
        <taxon>Sordariales</taxon>
        <taxon>Lasiosphaeriaceae</taxon>
        <taxon>Lasiosphaeris</taxon>
    </lineage>
</organism>
<dbReference type="Proteomes" id="UP001172102">
    <property type="component" value="Unassembled WGS sequence"/>
</dbReference>
<feature type="region of interest" description="Disordered" evidence="1">
    <location>
        <begin position="154"/>
        <end position="179"/>
    </location>
</feature>
<dbReference type="EMBL" id="JAUKUA010000001">
    <property type="protein sequence ID" value="KAK0732227.1"/>
    <property type="molecule type" value="Genomic_DNA"/>
</dbReference>
<proteinExistence type="predicted"/>
<evidence type="ECO:0000256" key="1">
    <source>
        <dbReference type="SAM" id="MobiDB-lite"/>
    </source>
</evidence>
<dbReference type="AlphaFoldDB" id="A0AA40BDH3"/>
<reference evidence="2" key="1">
    <citation type="submission" date="2023-06" db="EMBL/GenBank/DDBJ databases">
        <title>Genome-scale phylogeny and comparative genomics of the fungal order Sordariales.</title>
        <authorList>
            <consortium name="Lawrence Berkeley National Laboratory"/>
            <person name="Hensen N."/>
            <person name="Bonometti L."/>
            <person name="Westerberg I."/>
            <person name="Brannstrom I.O."/>
            <person name="Guillou S."/>
            <person name="Cros-Aarteil S."/>
            <person name="Calhoun S."/>
            <person name="Haridas S."/>
            <person name="Kuo A."/>
            <person name="Mondo S."/>
            <person name="Pangilinan J."/>
            <person name="Riley R."/>
            <person name="Labutti K."/>
            <person name="Andreopoulos B."/>
            <person name="Lipzen A."/>
            <person name="Chen C."/>
            <person name="Yanf M."/>
            <person name="Daum C."/>
            <person name="Ng V."/>
            <person name="Clum A."/>
            <person name="Steindorff A."/>
            <person name="Ohm R."/>
            <person name="Martin F."/>
            <person name="Silar P."/>
            <person name="Natvig D."/>
            <person name="Lalanne C."/>
            <person name="Gautier V."/>
            <person name="Ament-Velasquez S.L."/>
            <person name="Kruys A."/>
            <person name="Hutchinson M.I."/>
            <person name="Powell A.J."/>
            <person name="Barry K."/>
            <person name="Miller A.N."/>
            <person name="Grigoriev I.V."/>
            <person name="Debuchy R."/>
            <person name="Gladieux P."/>
            <person name="Thoren M.H."/>
            <person name="Johannesson H."/>
        </authorList>
    </citation>
    <scope>NUCLEOTIDE SEQUENCE</scope>
    <source>
        <strain evidence="2">SMH4607-1</strain>
    </source>
</reference>